<comment type="caution">
    <text evidence="1">The sequence shown here is derived from an EMBL/GenBank/DDBJ whole genome shotgun (WGS) entry which is preliminary data.</text>
</comment>
<reference evidence="2" key="1">
    <citation type="submission" date="2020-01" db="EMBL/GenBank/DDBJ databases">
        <title>Draft genome sequence of the Termite Coptotermes fromosanus.</title>
        <authorList>
            <person name="Itakura S."/>
            <person name="Yosikawa Y."/>
            <person name="Umezawa K."/>
        </authorList>
    </citation>
    <scope>NUCLEOTIDE SEQUENCE [LARGE SCALE GENOMIC DNA]</scope>
</reference>
<dbReference type="OrthoDB" id="10439717at2759"/>
<name>A0A6L2PGE3_COPFO</name>
<protein>
    <submittedName>
        <fullName evidence="1">Uncharacterized protein</fullName>
    </submittedName>
</protein>
<dbReference type="InParanoid" id="A0A6L2PGE3"/>
<accession>A0A6L2PGE3</accession>
<proteinExistence type="predicted"/>
<dbReference type="AlphaFoldDB" id="A0A6L2PGE3"/>
<sequence>MQSIKEERETAEHNIQEQEKFLHKVNEDILSIINEQRNIEEQLEHYGYIPMPETPIALQKNESDSNDMVDECTGNDATSYEEQLEGISLSSDVGIRHRLPQPTRPLEPVFSKYCYQALGMPVPPQVLNSTVNRTCT</sequence>
<dbReference type="EMBL" id="BLKM01004528">
    <property type="protein sequence ID" value="GFG31623.1"/>
    <property type="molecule type" value="Genomic_DNA"/>
</dbReference>
<keyword evidence="2" id="KW-1185">Reference proteome</keyword>
<evidence type="ECO:0000313" key="1">
    <source>
        <dbReference type="EMBL" id="GFG31623.1"/>
    </source>
</evidence>
<evidence type="ECO:0000313" key="2">
    <source>
        <dbReference type="Proteomes" id="UP000502823"/>
    </source>
</evidence>
<organism evidence="1 2">
    <name type="scientific">Coptotermes formosanus</name>
    <name type="common">Formosan subterranean termite</name>
    <dbReference type="NCBI Taxonomy" id="36987"/>
    <lineage>
        <taxon>Eukaryota</taxon>
        <taxon>Metazoa</taxon>
        <taxon>Ecdysozoa</taxon>
        <taxon>Arthropoda</taxon>
        <taxon>Hexapoda</taxon>
        <taxon>Insecta</taxon>
        <taxon>Pterygota</taxon>
        <taxon>Neoptera</taxon>
        <taxon>Polyneoptera</taxon>
        <taxon>Dictyoptera</taxon>
        <taxon>Blattodea</taxon>
        <taxon>Blattoidea</taxon>
        <taxon>Termitoidae</taxon>
        <taxon>Rhinotermitidae</taxon>
        <taxon>Coptotermes</taxon>
    </lineage>
</organism>
<dbReference type="Proteomes" id="UP000502823">
    <property type="component" value="Unassembled WGS sequence"/>
</dbReference>
<gene>
    <name evidence="1" type="ORF">Cfor_12531</name>
</gene>